<accession>A0A5D3C7P5</accession>
<feature type="domain" description="Ribosomal RNA methyltransferase FtsJ" evidence="1">
    <location>
        <begin position="22"/>
        <end position="73"/>
    </location>
</feature>
<organism evidence="2 3">
    <name type="scientific">Cucumis melo var. makuwa</name>
    <name type="common">Oriental melon</name>
    <dbReference type="NCBI Taxonomy" id="1194695"/>
    <lineage>
        <taxon>Eukaryota</taxon>
        <taxon>Viridiplantae</taxon>
        <taxon>Streptophyta</taxon>
        <taxon>Embryophyta</taxon>
        <taxon>Tracheophyta</taxon>
        <taxon>Spermatophyta</taxon>
        <taxon>Magnoliopsida</taxon>
        <taxon>eudicotyledons</taxon>
        <taxon>Gunneridae</taxon>
        <taxon>Pentapetalae</taxon>
        <taxon>rosids</taxon>
        <taxon>fabids</taxon>
        <taxon>Cucurbitales</taxon>
        <taxon>Cucurbitaceae</taxon>
        <taxon>Benincaseae</taxon>
        <taxon>Cucumis</taxon>
    </lineage>
</organism>
<dbReference type="AlphaFoldDB" id="A0A5D3C7P5"/>
<sequence length="86" mass="9265">MLVMLEYVTNPFESKFGAQDIRELLTDFKLITSGSSIMDLGYAPGAKLQVACQSLGPSRNRGSVLGIDMKKGSSCALQFKGINCLC</sequence>
<dbReference type="SUPFAM" id="SSF53335">
    <property type="entry name" value="S-adenosyl-L-methionine-dependent methyltransferases"/>
    <property type="match status" value="1"/>
</dbReference>
<dbReference type="Pfam" id="PF01728">
    <property type="entry name" value="FtsJ"/>
    <property type="match status" value="1"/>
</dbReference>
<evidence type="ECO:0000313" key="3">
    <source>
        <dbReference type="Proteomes" id="UP000321947"/>
    </source>
</evidence>
<keyword evidence="2" id="KW-0808">Transferase</keyword>
<name>A0A5D3C7P5_CUCMM</name>
<proteinExistence type="predicted"/>
<reference evidence="2 3" key="1">
    <citation type="submission" date="2019-08" db="EMBL/GenBank/DDBJ databases">
        <title>Draft genome sequences of two oriental melons (Cucumis melo L. var makuwa).</title>
        <authorList>
            <person name="Kwon S.-Y."/>
        </authorList>
    </citation>
    <scope>NUCLEOTIDE SEQUENCE [LARGE SCALE GENOMIC DNA]</scope>
    <source>
        <strain evidence="3">cv. Chang Bougi</strain>
        <tissue evidence="2">Leaf</tissue>
    </source>
</reference>
<dbReference type="GO" id="GO:0008168">
    <property type="term" value="F:methyltransferase activity"/>
    <property type="evidence" value="ECO:0007669"/>
    <property type="project" value="UniProtKB-KW"/>
</dbReference>
<dbReference type="InterPro" id="IPR029063">
    <property type="entry name" value="SAM-dependent_MTases_sf"/>
</dbReference>
<dbReference type="InterPro" id="IPR002877">
    <property type="entry name" value="RNA_MeTrfase_FtsJ_dom"/>
</dbReference>
<evidence type="ECO:0000313" key="2">
    <source>
        <dbReference type="EMBL" id="TYK06379.1"/>
    </source>
</evidence>
<comment type="caution">
    <text evidence="2">The sequence shown here is derived from an EMBL/GenBank/DDBJ whole genome shotgun (WGS) entry which is preliminary data.</text>
</comment>
<dbReference type="GO" id="GO:0032259">
    <property type="term" value="P:methylation"/>
    <property type="evidence" value="ECO:0007669"/>
    <property type="project" value="UniProtKB-KW"/>
</dbReference>
<dbReference type="Proteomes" id="UP000321947">
    <property type="component" value="Unassembled WGS sequence"/>
</dbReference>
<gene>
    <name evidence="2" type="ORF">E5676_scaffold163G00710</name>
</gene>
<keyword evidence="2" id="KW-0489">Methyltransferase</keyword>
<protein>
    <submittedName>
        <fullName evidence="2">Ribosomal RNA large subunit methyltransferase E isoform X3</fullName>
    </submittedName>
</protein>
<dbReference type="Gene3D" id="3.40.50.150">
    <property type="entry name" value="Vaccinia Virus protein VP39"/>
    <property type="match status" value="1"/>
</dbReference>
<evidence type="ECO:0000259" key="1">
    <source>
        <dbReference type="Pfam" id="PF01728"/>
    </source>
</evidence>
<dbReference type="EMBL" id="SSTD01013547">
    <property type="protein sequence ID" value="TYK06379.1"/>
    <property type="molecule type" value="Genomic_DNA"/>
</dbReference>